<dbReference type="PANTHER" id="PTHR47386">
    <property type="entry name" value="TUMOR NECROSIS FACTOR RECEPTOR SUPERFAMILY MEMBER 1B"/>
    <property type="match status" value="1"/>
</dbReference>
<feature type="region of interest" description="Disordered" evidence="6">
    <location>
        <begin position="461"/>
        <end position="488"/>
    </location>
</feature>
<evidence type="ECO:0000313" key="10">
    <source>
        <dbReference type="EMBL" id="KAK2861951.1"/>
    </source>
</evidence>
<name>A0AA88NKT2_CHASR</name>
<dbReference type="GO" id="GO:0043120">
    <property type="term" value="F:tumor necrosis factor binding"/>
    <property type="evidence" value="ECO:0007669"/>
    <property type="project" value="TreeGrafter"/>
</dbReference>
<feature type="transmembrane region" description="Helical" evidence="7">
    <location>
        <begin position="260"/>
        <end position="282"/>
    </location>
</feature>
<dbReference type="GO" id="GO:0097191">
    <property type="term" value="P:extrinsic apoptotic signaling pathway"/>
    <property type="evidence" value="ECO:0007669"/>
    <property type="project" value="TreeGrafter"/>
</dbReference>
<feature type="domain" description="TNFR-Cys" evidence="9">
    <location>
        <begin position="113"/>
        <end position="156"/>
    </location>
</feature>
<feature type="domain" description="TNFR-Cys" evidence="9">
    <location>
        <begin position="158"/>
        <end position="196"/>
    </location>
</feature>
<feature type="disulfide bond" evidence="5">
    <location>
        <begin position="31"/>
        <end position="46"/>
    </location>
</feature>
<dbReference type="SUPFAM" id="SSF57586">
    <property type="entry name" value="TNF receptor-like"/>
    <property type="match status" value="2"/>
</dbReference>
<keyword evidence="11" id="KW-1185">Reference proteome</keyword>
<dbReference type="Proteomes" id="UP001187415">
    <property type="component" value="Unassembled WGS sequence"/>
</dbReference>
<dbReference type="GO" id="GO:0051044">
    <property type="term" value="P:positive regulation of membrane protein ectodomain proteolysis"/>
    <property type="evidence" value="ECO:0007669"/>
    <property type="project" value="TreeGrafter"/>
</dbReference>
<keyword evidence="7" id="KW-0472">Membrane</keyword>
<comment type="caution">
    <text evidence="5">Lacks conserved residue(s) required for the propagation of feature annotation.</text>
</comment>
<keyword evidence="7" id="KW-0812">Transmembrane</keyword>
<dbReference type="AlphaFoldDB" id="A0AA88NKT2"/>
<feature type="region of interest" description="Disordered" evidence="6">
    <location>
        <begin position="387"/>
        <end position="418"/>
    </location>
</feature>
<feature type="disulfide bond" evidence="5">
    <location>
        <begin position="50"/>
        <end position="68"/>
    </location>
</feature>
<feature type="chain" id="PRO_5041646741" description="TNFR-Cys domain-containing protein" evidence="8">
    <location>
        <begin position="21"/>
        <end position="488"/>
    </location>
</feature>
<keyword evidence="3 5" id="KW-1015">Disulfide bond</keyword>
<dbReference type="Gene3D" id="2.10.50.10">
    <property type="entry name" value="Tumor Necrosis Factor Receptor, subunit A, domain 2"/>
    <property type="match status" value="2"/>
</dbReference>
<feature type="compositionally biased region" description="Low complexity" evidence="6">
    <location>
        <begin position="402"/>
        <end position="416"/>
    </location>
</feature>
<dbReference type="InterPro" id="IPR051670">
    <property type="entry name" value="TNF_chemokine_rcpt-like"/>
</dbReference>
<feature type="domain" description="TNFR-Cys" evidence="9">
    <location>
        <begin position="70"/>
        <end position="112"/>
    </location>
</feature>
<dbReference type="Pfam" id="PF00020">
    <property type="entry name" value="TNFR_c6"/>
    <property type="match status" value="1"/>
</dbReference>
<evidence type="ECO:0000256" key="3">
    <source>
        <dbReference type="ARBA" id="ARBA00023157"/>
    </source>
</evidence>
<dbReference type="CDD" id="cd00185">
    <property type="entry name" value="TNFRSF"/>
    <property type="match status" value="1"/>
</dbReference>
<feature type="disulfide bond" evidence="5">
    <location>
        <begin position="138"/>
        <end position="156"/>
    </location>
</feature>
<keyword evidence="7" id="KW-1133">Transmembrane helix</keyword>
<evidence type="ECO:0000256" key="2">
    <source>
        <dbReference type="ARBA" id="ARBA00022737"/>
    </source>
</evidence>
<feature type="repeat" description="TNFR-Cys" evidence="5">
    <location>
        <begin position="113"/>
        <end position="156"/>
    </location>
</feature>
<feature type="compositionally biased region" description="Polar residues" evidence="6">
    <location>
        <begin position="473"/>
        <end position="488"/>
    </location>
</feature>
<feature type="repeat" description="TNFR-Cys" evidence="5">
    <location>
        <begin position="30"/>
        <end position="68"/>
    </location>
</feature>
<feature type="disulfide bond" evidence="5">
    <location>
        <begin position="114"/>
        <end position="129"/>
    </location>
</feature>
<evidence type="ECO:0000256" key="5">
    <source>
        <dbReference type="PROSITE-ProRule" id="PRU00206"/>
    </source>
</evidence>
<dbReference type="SMART" id="SM00208">
    <property type="entry name" value="TNFR"/>
    <property type="match status" value="4"/>
</dbReference>
<dbReference type="PROSITE" id="PS50050">
    <property type="entry name" value="TNFR_NGFR_2"/>
    <property type="match status" value="4"/>
</dbReference>
<accession>A0AA88NKT2</accession>
<dbReference type="PANTHER" id="PTHR47386:SF1">
    <property type="entry name" value="TUMOR NECROSIS FACTOR RECEPTOR SUPERFAMILY MEMBER 1B"/>
    <property type="match status" value="1"/>
</dbReference>
<dbReference type="GO" id="GO:0031643">
    <property type="term" value="P:positive regulation of myelination"/>
    <property type="evidence" value="ECO:0007669"/>
    <property type="project" value="TreeGrafter"/>
</dbReference>
<reference evidence="10" key="1">
    <citation type="submission" date="2023-07" db="EMBL/GenBank/DDBJ databases">
        <title>Chromosome-level Genome Assembly of Striped Snakehead (Channa striata).</title>
        <authorList>
            <person name="Liu H."/>
        </authorList>
    </citation>
    <scope>NUCLEOTIDE SEQUENCE</scope>
    <source>
        <strain evidence="10">Gz</strain>
        <tissue evidence="10">Muscle</tissue>
    </source>
</reference>
<proteinExistence type="predicted"/>
<feature type="repeat" description="TNFR-Cys" evidence="5">
    <location>
        <begin position="70"/>
        <end position="112"/>
    </location>
</feature>
<feature type="disulfide bond" evidence="5">
    <location>
        <begin position="71"/>
        <end position="86"/>
    </location>
</feature>
<dbReference type="GO" id="GO:0150079">
    <property type="term" value="P:negative regulation of neuroinflammatory response"/>
    <property type="evidence" value="ECO:0007669"/>
    <property type="project" value="TreeGrafter"/>
</dbReference>
<evidence type="ECO:0000313" key="11">
    <source>
        <dbReference type="Proteomes" id="UP001187415"/>
    </source>
</evidence>
<feature type="repeat" description="TNFR-Cys" evidence="5">
    <location>
        <begin position="158"/>
        <end position="196"/>
    </location>
</feature>
<keyword evidence="1 8" id="KW-0732">Signal</keyword>
<sequence length="488" mass="52845">MKDILVLLVLLISQLTQVCPQPYQADSNGNCRNASREYPLEGSNLCCKKCQPGHRLLHECSQSTDTVCTECESGLYMENWNYAPTCSSCIKCSQAKGLQYDKTCSATARSRCICLPGMYCDLQYDEQHCQHCQKYKLCKPGYGVVAEGTPKSNVKCKRCAPGTFSDTESSTDRCQNHTKCEGRTVREGNATSDTVCQPKGFTSRTQTQTPTKKHQAETELPSASTMMHPTSGRGLTDYSPSVIGTQSTTKNPTSEHSNTAAIAGVTGGIMLLLSIVCLLSLYKAIFKKDAVKLYPKVDANGNCERGDEINHGFLGETQLTSFTVTSPEQQCMLEKGEASSIDHSQCSNNSETLTRTEGCSTNESIGPLQSTVALNNFPSALSEPMPLISNLDPLTPQPSIPTPSSSQPTSPQIISPVTTSPHVNVNITFHIGNGSCGAQPAIPTDLRLSDCKIPFGEEDESFSIPQQEDGKQSLMSVQESTESTDYCV</sequence>
<feature type="compositionally biased region" description="Polar residues" evidence="6">
    <location>
        <begin position="191"/>
        <end position="210"/>
    </location>
</feature>
<dbReference type="InterPro" id="IPR001368">
    <property type="entry name" value="TNFR/NGFR_Cys_rich_reg"/>
</dbReference>
<organism evidence="10 11">
    <name type="scientific">Channa striata</name>
    <name type="common">Snakehead murrel</name>
    <name type="synonym">Ophicephalus striatus</name>
    <dbReference type="NCBI Taxonomy" id="64152"/>
    <lineage>
        <taxon>Eukaryota</taxon>
        <taxon>Metazoa</taxon>
        <taxon>Chordata</taxon>
        <taxon>Craniata</taxon>
        <taxon>Vertebrata</taxon>
        <taxon>Euteleostomi</taxon>
        <taxon>Actinopterygii</taxon>
        <taxon>Neopterygii</taxon>
        <taxon>Teleostei</taxon>
        <taxon>Neoteleostei</taxon>
        <taxon>Acanthomorphata</taxon>
        <taxon>Anabantaria</taxon>
        <taxon>Anabantiformes</taxon>
        <taxon>Channoidei</taxon>
        <taxon>Channidae</taxon>
        <taxon>Channa</taxon>
    </lineage>
</organism>
<evidence type="ECO:0000256" key="1">
    <source>
        <dbReference type="ARBA" id="ARBA00022729"/>
    </source>
</evidence>
<feature type="domain" description="TNFR-Cys" evidence="9">
    <location>
        <begin position="30"/>
        <end position="68"/>
    </location>
</feature>
<feature type="disulfide bond" evidence="5">
    <location>
        <begin position="47"/>
        <end position="60"/>
    </location>
</feature>
<evidence type="ECO:0000256" key="6">
    <source>
        <dbReference type="SAM" id="MobiDB-lite"/>
    </source>
</evidence>
<feature type="region of interest" description="Disordered" evidence="6">
    <location>
        <begin position="341"/>
        <end position="361"/>
    </location>
</feature>
<comment type="caution">
    <text evidence="10">The sequence shown here is derived from an EMBL/GenBank/DDBJ whole genome shotgun (WGS) entry which is preliminary data.</text>
</comment>
<protein>
    <recommendedName>
        <fullName evidence="9">TNFR-Cys domain-containing protein</fullName>
    </recommendedName>
</protein>
<dbReference type="GO" id="GO:0005031">
    <property type="term" value="F:tumor necrosis factor receptor activity"/>
    <property type="evidence" value="ECO:0007669"/>
    <property type="project" value="TreeGrafter"/>
</dbReference>
<feature type="disulfide bond" evidence="5">
    <location>
        <begin position="159"/>
        <end position="174"/>
    </location>
</feature>
<dbReference type="GO" id="GO:0008630">
    <property type="term" value="P:intrinsic apoptotic signaling pathway in response to DNA damage"/>
    <property type="evidence" value="ECO:0007669"/>
    <property type="project" value="TreeGrafter"/>
</dbReference>
<feature type="signal peptide" evidence="8">
    <location>
        <begin position="1"/>
        <end position="20"/>
    </location>
</feature>
<evidence type="ECO:0000256" key="8">
    <source>
        <dbReference type="SAM" id="SignalP"/>
    </source>
</evidence>
<feature type="region of interest" description="Disordered" evidence="6">
    <location>
        <begin position="191"/>
        <end position="239"/>
    </location>
</feature>
<dbReference type="PROSITE" id="PS00652">
    <property type="entry name" value="TNFR_NGFR_1"/>
    <property type="match status" value="1"/>
</dbReference>
<keyword evidence="4" id="KW-0325">Glycoprotein</keyword>
<evidence type="ECO:0000259" key="9">
    <source>
        <dbReference type="PROSITE" id="PS50050"/>
    </source>
</evidence>
<dbReference type="GO" id="GO:0048714">
    <property type="term" value="P:positive regulation of oligodendrocyte differentiation"/>
    <property type="evidence" value="ECO:0007669"/>
    <property type="project" value="TreeGrafter"/>
</dbReference>
<dbReference type="GO" id="GO:0002724">
    <property type="term" value="P:regulation of T cell cytokine production"/>
    <property type="evidence" value="ECO:0007669"/>
    <property type="project" value="TreeGrafter"/>
</dbReference>
<dbReference type="EMBL" id="JAUPFM010000001">
    <property type="protein sequence ID" value="KAK2861951.1"/>
    <property type="molecule type" value="Genomic_DNA"/>
</dbReference>
<keyword evidence="2" id="KW-0677">Repeat</keyword>
<gene>
    <name evidence="10" type="ORF">Q5P01_001484</name>
</gene>
<evidence type="ECO:0000256" key="7">
    <source>
        <dbReference type="SAM" id="Phobius"/>
    </source>
</evidence>
<dbReference type="GO" id="GO:0042129">
    <property type="term" value="P:regulation of T cell proliferation"/>
    <property type="evidence" value="ECO:0007669"/>
    <property type="project" value="TreeGrafter"/>
</dbReference>
<evidence type="ECO:0000256" key="4">
    <source>
        <dbReference type="ARBA" id="ARBA00023180"/>
    </source>
</evidence>